<keyword evidence="5 7" id="KW-0408">Iron</keyword>
<dbReference type="KEGG" id="kphy:AOZ06_15375"/>
<sequence length="351" mass="38068">MGGFHRSERVPPRRETNEATPVKITLPDGTTAWRITGHDDVRQGLADPRLSLNRANSTGGYSGFALPPALDRNLLNLDPPDHTRLRKLVAGAFTARRVARMRDSIQATADRLLDGLSGTVDLMAAYATPLPIITIGDLLGVPAERIDDFRGWTDALMTGGSRDAVVSMYAFMADLIATKRADPADDLISAMIEARDGEDELTEDELLSLAFLILWAGYENTVHLIGNSVLRLFDGPADTEELLRVANPVPFAIRRFPLEDVEIAGEAIPKGQTVLLDIQSANDASTRHLSFGAGVHYCLGAPLAKLELEIALATLSGRYPDAALAVPAGELKWRDSFRSRGLLELPVALTR</sequence>
<dbReference type="PANTHER" id="PTHR46696">
    <property type="entry name" value="P450, PUTATIVE (EUROFUNG)-RELATED"/>
    <property type="match status" value="1"/>
</dbReference>
<keyword evidence="6 7" id="KW-0503">Monooxygenase</keyword>
<accession>A0A0N9III2</accession>
<reference evidence="9 10" key="1">
    <citation type="submission" date="2015-07" db="EMBL/GenBank/DDBJ databases">
        <title>Genome sequencing of Kibdelosporangium phytohabitans.</title>
        <authorList>
            <person name="Qin S."/>
            <person name="Xing K."/>
        </authorList>
    </citation>
    <scope>NUCLEOTIDE SEQUENCE [LARGE SCALE GENOMIC DNA]</scope>
    <source>
        <strain evidence="9 10">KLBMP1111</strain>
    </source>
</reference>
<keyword evidence="4 7" id="KW-0560">Oxidoreductase</keyword>
<dbReference type="SUPFAM" id="SSF48264">
    <property type="entry name" value="Cytochrome P450"/>
    <property type="match status" value="1"/>
</dbReference>
<dbReference type="PANTHER" id="PTHR46696:SF1">
    <property type="entry name" value="CYTOCHROME P450 YJIB-RELATED"/>
    <property type="match status" value="1"/>
</dbReference>
<evidence type="ECO:0000313" key="9">
    <source>
        <dbReference type="EMBL" id="ALG14809.1"/>
    </source>
</evidence>
<keyword evidence="3 7" id="KW-0479">Metal-binding</keyword>
<dbReference type="Pfam" id="PF00067">
    <property type="entry name" value="p450"/>
    <property type="match status" value="1"/>
</dbReference>
<evidence type="ECO:0000256" key="7">
    <source>
        <dbReference type="RuleBase" id="RU000461"/>
    </source>
</evidence>
<keyword evidence="10" id="KW-1185">Reference proteome</keyword>
<name>A0A0N9III2_9PSEU</name>
<dbReference type="PROSITE" id="PS00086">
    <property type="entry name" value="CYTOCHROME_P450"/>
    <property type="match status" value="1"/>
</dbReference>
<dbReference type="PRINTS" id="PR00359">
    <property type="entry name" value="BP450"/>
</dbReference>
<gene>
    <name evidence="9" type="ORF">AOZ06_15375</name>
</gene>
<dbReference type="GO" id="GO:0005506">
    <property type="term" value="F:iron ion binding"/>
    <property type="evidence" value="ECO:0007669"/>
    <property type="project" value="InterPro"/>
</dbReference>
<feature type="compositionally biased region" description="Basic and acidic residues" evidence="8">
    <location>
        <begin position="1"/>
        <end position="17"/>
    </location>
</feature>
<evidence type="ECO:0000256" key="1">
    <source>
        <dbReference type="ARBA" id="ARBA00010617"/>
    </source>
</evidence>
<proteinExistence type="inferred from homology"/>
<dbReference type="CDD" id="cd11029">
    <property type="entry name" value="CYP107-like"/>
    <property type="match status" value="1"/>
</dbReference>
<dbReference type="STRING" id="860235.AOZ06_15375"/>
<dbReference type="InterPro" id="IPR017972">
    <property type="entry name" value="Cyt_P450_CS"/>
</dbReference>
<evidence type="ECO:0000256" key="5">
    <source>
        <dbReference type="ARBA" id="ARBA00023004"/>
    </source>
</evidence>
<evidence type="ECO:0000256" key="3">
    <source>
        <dbReference type="ARBA" id="ARBA00022723"/>
    </source>
</evidence>
<evidence type="ECO:0000313" key="10">
    <source>
        <dbReference type="Proteomes" id="UP000063699"/>
    </source>
</evidence>
<evidence type="ECO:0000256" key="4">
    <source>
        <dbReference type="ARBA" id="ARBA00023002"/>
    </source>
</evidence>
<dbReference type="GO" id="GO:0020037">
    <property type="term" value="F:heme binding"/>
    <property type="evidence" value="ECO:0007669"/>
    <property type="project" value="InterPro"/>
</dbReference>
<evidence type="ECO:0008006" key="11">
    <source>
        <dbReference type="Google" id="ProtNLM"/>
    </source>
</evidence>
<organism evidence="9 10">
    <name type="scientific">Kibdelosporangium phytohabitans</name>
    <dbReference type="NCBI Taxonomy" id="860235"/>
    <lineage>
        <taxon>Bacteria</taxon>
        <taxon>Bacillati</taxon>
        <taxon>Actinomycetota</taxon>
        <taxon>Actinomycetes</taxon>
        <taxon>Pseudonocardiales</taxon>
        <taxon>Pseudonocardiaceae</taxon>
        <taxon>Kibdelosporangium</taxon>
    </lineage>
</organism>
<dbReference type="FunFam" id="1.10.630.10:FF:000018">
    <property type="entry name" value="Cytochrome P450 monooxygenase"/>
    <property type="match status" value="1"/>
</dbReference>
<dbReference type="InterPro" id="IPR036396">
    <property type="entry name" value="Cyt_P450_sf"/>
</dbReference>
<protein>
    <recommendedName>
        <fullName evidence="11">Cytochrome</fullName>
    </recommendedName>
</protein>
<evidence type="ECO:0000256" key="2">
    <source>
        <dbReference type="ARBA" id="ARBA00022617"/>
    </source>
</evidence>
<dbReference type="Gene3D" id="1.10.630.10">
    <property type="entry name" value="Cytochrome P450"/>
    <property type="match status" value="1"/>
</dbReference>
<dbReference type="OrthoDB" id="5500002at2"/>
<feature type="region of interest" description="Disordered" evidence="8">
    <location>
        <begin position="1"/>
        <end position="20"/>
    </location>
</feature>
<evidence type="ECO:0000256" key="8">
    <source>
        <dbReference type="SAM" id="MobiDB-lite"/>
    </source>
</evidence>
<dbReference type="InterPro" id="IPR001128">
    <property type="entry name" value="Cyt_P450"/>
</dbReference>
<dbReference type="GO" id="GO:0016705">
    <property type="term" value="F:oxidoreductase activity, acting on paired donors, with incorporation or reduction of molecular oxygen"/>
    <property type="evidence" value="ECO:0007669"/>
    <property type="project" value="InterPro"/>
</dbReference>
<dbReference type="AlphaFoldDB" id="A0A0N9III2"/>
<dbReference type="GO" id="GO:0004497">
    <property type="term" value="F:monooxygenase activity"/>
    <property type="evidence" value="ECO:0007669"/>
    <property type="project" value="UniProtKB-KW"/>
</dbReference>
<keyword evidence="2 7" id="KW-0349">Heme</keyword>
<dbReference type="Proteomes" id="UP000063699">
    <property type="component" value="Chromosome"/>
</dbReference>
<evidence type="ECO:0000256" key="6">
    <source>
        <dbReference type="ARBA" id="ARBA00023033"/>
    </source>
</evidence>
<dbReference type="EMBL" id="CP012752">
    <property type="protein sequence ID" value="ALG14809.1"/>
    <property type="molecule type" value="Genomic_DNA"/>
</dbReference>
<comment type="similarity">
    <text evidence="1 7">Belongs to the cytochrome P450 family.</text>
</comment>
<dbReference type="InterPro" id="IPR002397">
    <property type="entry name" value="Cyt_P450_B"/>
</dbReference>